<dbReference type="PANTHER" id="PTHR21599:SF0">
    <property type="entry name" value="GLYCERATE KINASE"/>
    <property type="match status" value="1"/>
</dbReference>
<accession>A0ABW5E2B5</accession>
<evidence type="ECO:0000256" key="2">
    <source>
        <dbReference type="ARBA" id="ARBA00022679"/>
    </source>
</evidence>
<dbReference type="SUPFAM" id="SSF110738">
    <property type="entry name" value="Glycerate kinase I"/>
    <property type="match status" value="1"/>
</dbReference>
<dbReference type="InterPro" id="IPR018197">
    <property type="entry name" value="Glycerate_kinase_RE-like"/>
</dbReference>
<name>A0ABW5E2B5_9BACT</name>
<keyword evidence="6" id="KW-1185">Reference proteome</keyword>
<protein>
    <submittedName>
        <fullName evidence="5">Glycerate kinase</fullName>
    </submittedName>
</protein>
<dbReference type="InterPro" id="IPR036129">
    <property type="entry name" value="Glycerate_kinase_sf"/>
</dbReference>
<dbReference type="PANTHER" id="PTHR21599">
    <property type="entry name" value="GLYCERATE KINASE"/>
    <property type="match status" value="1"/>
</dbReference>
<keyword evidence="3 4" id="KW-0418">Kinase</keyword>
<dbReference type="InterPro" id="IPR018193">
    <property type="entry name" value="Glyc_kinase_flavodox-like_fold"/>
</dbReference>
<dbReference type="PIRSF" id="PIRSF006078">
    <property type="entry name" value="GlxK"/>
    <property type="match status" value="1"/>
</dbReference>
<reference evidence="6" key="1">
    <citation type="journal article" date="2019" name="Int. J. Syst. Evol. Microbiol.">
        <title>The Global Catalogue of Microorganisms (GCM) 10K type strain sequencing project: providing services to taxonomists for standard genome sequencing and annotation.</title>
        <authorList>
            <consortium name="The Broad Institute Genomics Platform"/>
            <consortium name="The Broad Institute Genome Sequencing Center for Infectious Disease"/>
            <person name="Wu L."/>
            <person name="Ma J."/>
        </authorList>
    </citation>
    <scope>NUCLEOTIDE SEQUENCE [LARGE SCALE GENOMIC DNA]</scope>
    <source>
        <strain evidence="6">JCM 16545</strain>
    </source>
</reference>
<evidence type="ECO:0000256" key="1">
    <source>
        <dbReference type="ARBA" id="ARBA00006284"/>
    </source>
</evidence>
<dbReference type="GO" id="GO:0016301">
    <property type="term" value="F:kinase activity"/>
    <property type="evidence" value="ECO:0007669"/>
    <property type="project" value="UniProtKB-KW"/>
</dbReference>
<evidence type="ECO:0000256" key="4">
    <source>
        <dbReference type="PIRNR" id="PIRNR006078"/>
    </source>
</evidence>
<keyword evidence="2 4" id="KW-0808">Transferase</keyword>
<evidence type="ECO:0000313" key="5">
    <source>
        <dbReference type="EMBL" id="MFD2274990.1"/>
    </source>
</evidence>
<dbReference type="Gene3D" id="3.40.50.10350">
    <property type="entry name" value="Glycerate kinase, domain 1"/>
    <property type="match status" value="1"/>
</dbReference>
<sequence>MKVLVACDKFKGSLTAAEACEAIANGVWEAAPGTEVDQAPIADGGEGFTQAVRDALGGEWVTCSTLDAIGRSCESRYLVVGDTAIMEMAEANGLEMIEKEERDAFCSNTAGTGIMMRHAIEQHKVKRIVMGIGGSATNDAGAGMAVELGANFYDAAGNVLMPVPAELARAVKFDGSGIIEMPDILVASDVRNLLLGGNGATAVYGPQKGIEDIAAMESILKNIMEVCDGADTAELEGAGAAGGLGFGLMHFCGAELVNGFEWLAQELKIEERIAKADVVITGEGSLDAQTAEGKGPAGIAQMARAAGKTVVAMAGRIEDGAEEMFDRHYALANLGLPLEQCIARAASLLRNVAKEEAEKW</sequence>
<evidence type="ECO:0000313" key="6">
    <source>
        <dbReference type="Proteomes" id="UP001597297"/>
    </source>
</evidence>
<evidence type="ECO:0000256" key="3">
    <source>
        <dbReference type="ARBA" id="ARBA00022777"/>
    </source>
</evidence>
<gene>
    <name evidence="5" type="ORF">ACFSQZ_00780</name>
</gene>
<comment type="caution">
    <text evidence="5">The sequence shown here is derived from an EMBL/GenBank/DDBJ whole genome shotgun (WGS) entry which is preliminary data.</text>
</comment>
<dbReference type="Proteomes" id="UP001597297">
    <property type="component" value="Unassembled WGS sequence"/>
</dbReference>
<dbReference type="Pfam" id="PF02595">
    <property type="entry name" value="Gly_kinase"/>
    <property type="match status" value="1"/>
</dbReference>
<dbReference type="Gene3D" id="3.90.1510.10">
    <property type="entry name" value="Glycerate kinase, domain 2"/>
    <property type="match status" value="1"/>
</dbReference>
<organism evidence="5 6">
    <name type="scientific">Rubritalea spongiae</name>
    <dbReference type="NCBI Taxonomy" id="430797"/>
    <lineage>
        <taxon>Bacteria</taxon>
        <taxon>Pseudomonadati</taxon>
        <taxon>Verrucomicrobiota</taxon>
        <taxon>Verrucomicrobiia</taxon>
        <taxon>Verrucomicrobiales</taxon>
        <taxon>Rubritaleaceae</taxon>
        <taxon>Rubritalea</taxon>
    </lineage>
</organism>
<proteinExistence type="inferred from homology"/>
<dbReference type="EMBL" id="JBHUJC010000001">
    <property type="protein sequence ID" value="MFD2274990.1"/>
    <property type="molecule type" value="Genomic_DNA"/>
</dbReference>
<comment type="similarity">
    <text evidence="1 4">Belongs to the glycerate kinase type-1 family.</text>
</comment>
<dbReference type="InterPro" id="IPR004381">
    <property type="entry name" value="Glycerate_kinase"/>
</dbReference>
<dbReference type="RefSeq" id="WP_377096136.1">
    <property type="nucleotide sequence ID" value="NZ_JBHSJM010000001.1"/>
</dbReference>
<dbReference type="NCBIfam" id="TIGR00045">
    <property type="entry name" value="glycerate kinase"/>
    <property type="match status" value="1"/>
</dbReference>